<proteinExistence type="predicted"/>
<sequence>MVIIAKGSSTASNVSELKNLASSQNAFKKPAHPPTSFIYTLFLADSQNDRPYYYYRINDYNKQAVYGLDLDGELVRQRRRRRRRSHHNYMVSKEIC</sequence>
<reference evidence="1" key="1">
    <citation type="submission" date="2021-06" db="EMBL/GenBank/DDBJ databases">
        <title>Parelaphostrongylus tenuis whole genome reference sequence.</title>
        <authorList>
            <person name="Garwood T.J."/>
            <person name="Larsen P.A."/>
            <person name="Fountain-Jones N.M."/>
            <person name="Garbe J.R."/>
            <person name="Macchietto M.G."/>
            <person name="Kania S.A."/>
            <person name="Gerhold R.W."/>
            <person name="Richards J.E."/>
            <person name="Wolf T.M."/>
        </authorList>
    </citation>
    <scope>NUCLEOTIDE SEQUENCE</scope>
    <source>
        <strain evidence="1">MNPRO001-30</strain>
        <tissue evidence="1">Meninges</tissue>
    </source>
</reference>
<name>A0AAD5WIJ8_PARTN</name>
<evidence type="ECO:0000313" key="2">
    <source>
        <dbReference type="Proteomes" id="UP001196413"/>
    </source>
</evidence>
<gene>
    <name evidence="1" type="ORF">KIN20_032532</name>
</gene>
<protein>
    <submittedName>
        <fullName evidence="1">Uncharacterized protein</fullName>
    </submittedName>
</protein>
<dbReference type="EMBL" id="JAHQIW010006847">
    <property type="protein sequence ID" value="KAJ1370733.1"/>
    <property type="molecule type" value="Genomic_DNA"/>
</dbReference>
<dbReference type="Proteomes" id="UP001196413">
    <property type="component" value="Unassembled WGS sequence"/>
</dbReference>
<comment type="caution">
    <text evidence="1">The sequence shown here is derived from an EMBL/GenBank/DDBJ whole genome shotgun (WGS) entry which is preliminary data.</text>
</comment>
<accession>A0AAD5WIJ8</accession>
<organism evidence="1 2">
    <name type="scientific">Parelaphostrongylus tenuis</name>
    <name type="common">Meningeal worm</name>
    <dbReference type="NCBI Taxonomy" id="148309"/>
    <lineage>
        <taxon>Eukaryota</taxon>
        <taxon>Metazoa</taxon>
        <taxon>Ecdysozoa</taxon>
        <taxon>Nematoda</taxon>
        <taxon>Chromadorea</taxon>
        <taxon>Rhabditida</taxon>
        <taxon>Rhabditina</taxon>
        <taxon>Rhabditomorpha</taxon>
        <taxon>Strongyloidea</taxon>
        <taxon>Metastrongylidae</taxon>
        <taxon>Parelaphostrongylus</taxon>
    </lineage>
</organism>
<keyword evidence="2" id="KW-1185">Reference proteome</keyword>
<evidence type="ECO:0000313" key="1">
    <source>
        <dbReference type="EMBL" id="KAJ1370733.1"/>
    </source>
</evidence>
<dbReference type="AlphaFoldDB" id="A0AAD5WIJ8"/>